<comment type="similarity">
    <text evidence="1">Belongs to the short-chain dehydrogenases/reductases (SDR) family.</text>
</comment>
<organism evidence="2 3">
    <name type="scientific">Christensenella tenuis</name>
    <dbReference type="NCBI Taxonomy" id="2763033"/>
    <lineage>
        <taxon>Bacteria</taxon>
        <taxon>Bacillati</taxon>
        <taxon>Bacillota</taxon>
        <taxon>Clostridia</taxon>
        <taxon>Christensenellales</taxon>
        <taxon>Christensenellaceae</taxon>
        <taxon>Christensenella</taxon>
    </lineage>
</organism>
<sequence>MNNQKFAAELAPAIRVLLAKRGCVCFTDEIFDGQKELETLRIGGSREEMEEALKRSKGMRIDVVQAEGVGTFCIGKSKPDADNVLAVLKGTAKREIKTPRTGRLRQKLAVITGGASGFGEGMGRSMAEEGAVIGIADINMEAAAEKARILNEMYGDGTAMPLFVDVTEEQKTEEMIREFVLAYGGLDIFIMSAGVSHGGGLDTMDMKTFEFMTKMNYTSVYIGTKFAAPVMKTENRFDPEFTADIIQINSKSGLDGSINNFTYAGAKFGGIGLVQSFAKELVGNGIKVNAICPGNYYDGPMWSDPVKGLFVQYLKVGKVPGAKTVEDVRKYHVDKTPMKRGCTPKDVVRAVYYCVEQQYETGQAIPVSGGQIMLK</sequence>
<accession>A0ABR7EHG0</accession>
<dbReference type="Proteomes" id="UP000606889">
    <property type="component" value="Unassembled WGS sequence"/>
</dbReference>
<comment type="caution">
    <text evidence="2">The sequence shown here is derived from an EMBL/GenBank/DDBJ whole genome shotgun (WGS) entry which is preliminary data.</text>
</comment>
<dbReference type="PANTHER" id="PTHR42760">
    <property type="entry name" value="SHORT-CHAIN DEHYDROGENASES/REDUCTASES FAMILY MEMBER"/>
    <property type="match status" value="1"/>
</dbReference>
<dbReference type="RefSeq" id="WP_186858664.1">
    <property type="nucleotide sequence ID" value="NZ_JACOON010000007.1"/>
</dbReference>
<dbReference type="InterPro" id="IPR036291">
    <property type="entry name" value="NAD(P)-bd_dom_sf"/>
</dbReference>
<dbReference type="PANTHER" id="PTHR42760:SF105">
    <property type="entry name" value="SORBITOL-6-PHOSPHATE 2-DEHYDROGENASE"/>
    <property type="match status" value="1"/>
</dbReference>
<dbReference type="Pfam" id="PF00106">
    <property type="entry name" value="adh_short"/>
    <property type="match status" value="1"/>
</dbReference>
<dbReference type="InterPro" id="IPR020904">
    <property type="entry name" value="Sc_DH/Rdtase_CS"/>
</dbReference>
<proteinExistence type="inferred from homology"/>
<dbReference type="SUPFAM" id="SSF51735">
    <property type="entry name" value="NAD(P)-binding Rossmann-fold domains"/>
    <property type="match status" value="1"/>
</dbReference>
<dbReference type="PROSITE" id="PS00061">
    <property type="entry name" value="ADH_SHORT"/>
    <property type="match status" value="1"/>
</dbReference>
<reference evidence="2 3" key="1">
    <citation type="submission" date="2020-08" db="EMBL/GenBank/DDBJ databases">
        <title>Genome public.</title>
        <authorList>
            <person name="Liu C."/>
            <person name="Sun Q."/>
        </authorList>
    </citation>
    <scope>NUCLEOTIDE SEQUENCE [LARGE SCALE GENOMIC DNA]</scope>
    <source>
        <strain evidence="2 3">NSJ-35</strain>
    </source>
</reference>
<dbReference type="Gene3D" id="3.40.50.720">
    <property type="entry name" value="NAD(P)-binding Rossmann-like Domain"/>
    <property type="match status" value="1"/>
</dbReference>
<gene>
    <name evidence="2" type="ORF">H8S18_12785</name>
</gene>
<dbReference type="EMBL" id="JACOON010000007">
    <property type="protein sequence ID" value="MBC5649216.1"/>
    <property type="molecule type" value="Genomic_DNA"/>
</dbReference>
<evidence type="ECO:0000256" key="1">
    <source>
        <dbReference type="ARBA" id="ARBA00006484"/>
    </source>
</evidence>
<dbReference type="PRINTS" id="PR00081">
    <property type="entry name" value="GDHRDH"/>
</dbReference>
<name>A0ABR7EHG0_9FIRM</name>
<dbReference type="InterPro" id="IPR002347">
    <property type="entry name" value="SDR_fam"/>
</dbReference>
<evidence type="ECO:0000313" key="3">
    <source>
        <dbReference type="Proteomes" id="UP000606889"/>
    </source>
</evidence>
<protein>
    <submittedName>
        <fullName evidence="2">SDR family NAD(P)-dependent oxidoreductase</fullName>
    </submittedName>
</protein>
<evidence type="ECO:0000313" key="2">
    <source>
        <dbReference type="EMBL" id="MBC5649216.1"/>
    </source>
</evidence>
<keyword evidence="3" id="KW-1185">Reference proteome</keyword>